<dbReference type="PATRIC" id="fig|1114972.6.peg.2239"/>
<dbReference type="Proteomes" id="UP000051999">
    <property type="component" value="Unassembled WGS sequence"/>
</dbReference>
<dbReference type="EMBL" id="AZFF01000005">
    <property type="protein sequence ID" value="KRL56148.1"/>
    <property type="molecule type" value="Genomic_DNA"/>
</dbReference>
<dbReference type="eggNOG" id="COG2144">
    <property type="taxonomic scope" value="Bacteria"/>
</dbReference>
<accession>A0A0R1RM14</accession>
<evidence type="ECO:0008006" key="3">
    <source>
        <dbReference type="Google" id="ProtNLM"/>
    </source>
</evidence>
<evidence type="ECO:0000313" key="1">
    <source>
        <dbReference type="EMBL" id="KRL56148.1"/>
    </source>
</evidence>
<comment type="caution">
    <text evidence="1">The sequence shown here is derived from an EMBL/GenBank/DDBJ whole genome shotgun (WGS) entry which is preliminary data.</text>
</comment>
<evidence type="ECO:0000313" key="2">
    <source>
        <dbReference type="Proteomes" id="UP000051999"/>
    </source>
</evidence>
<dbReference type="AlphaFoldDB" id="A0A0R1RM14"/>
<name>A0A0R1RM14_9LACO</name>
<keyword evidence="2" id="KW-1185">Reference proteome</keyword>
<reference evidence="1 2" key="1">
    <citation type="journal article" date="2015" name="Genome Announc.">
        <title>Expanding the biotechnology potential of lactobacilli through comparative genomics of 213 strains and associated genera.</title>
        <authorList>
            <person name="Sun Z."/>
            <person name="Harris H.M."/>
            <person name="McCann A."/>
            <person name="Guo C."/>
            <person name="Argimon S."/>
            <person name="Zhang W."/>
            <person name="Yang X."/>
            <person name="Jeffery I.B."/>
            <person name="Cooney J.C."/>
            <person name="Kagawa T.F."/>
            <person name="Liu W."/>
            <person name="Song Y."/>
            <person name="Salvetti E."/>
            <person name="Wrobel A."/>
            <person name="Rasinkangas P."/>
            <person name="Parkhill J."/>
            <person name="Rea M.C."/>
            <person name="O'Sullivan O."/>
            <person name="Ritari J."/>
            <person name="Douillard F.P."/>
            <person name="Paul Ross R."/>
            <person name="Yang R."/>
            <person name="Briner A.E."/>
            <person name="Felis G.E."/>
            <person name="de Vos W.M."/>
            <person name="Barrangou R."/>
            <person name="Klaenhammer T.R."/>
            <person name="Caufield P.W."/>
            <person name="Cui Y."/>
            <person name="Zhang H."/>
            <person name="O'Toole P.W."/>
        </authorList>
    </citation>
    <scope>NUCLEOTIDE SEQUENCE [LARGE SCALE GENOMIC DNA]</scope>
    <source>
        <strain evidence="1 2">DSM 15814</strain>
    </source>
</reference>
<gene>
    <name evidence="1" type="ORF">FD35_GL002188</name>
</gene>
<protein>
    <recommendedName>
        <fullName evidence="3">Alpha-ribazole-5-phosphate synthase CblS for cobalamin biosynthesis</fullName>
    </recommendedName>
</protein>
<proteinExistence type="predicted"/>
<organism evidence="1 2">
    <name type="scientific">Furfurilactobacillus rossiae DSM 15814</name>
    <dbReference type="NCBI Taxonomy" id="1114972"/>
    <lineage>
        <taxon>Bacteria</taxon>
        <taxon>Bacillati</taxon>
        <taxon>Bacillota</taxon>
        <taxon>Bacilli</taxon>
        <taxon>Lactobacillales</taxon>
        <taxon>Lactobacillaceae</taxon>
        <taxon>Furfurilactobacillus</taxon>
    </lineage>
</organism>
<sequence length="255" mass="27309">MTVMRQFRDLTLLPISETQTLVIACDSSAAIGEKKADMVSLATATMAAYSLRVPLLETLCIGASPLAVIDTVGNEMQPTGHNMIAGIKAELIKAGYPNLPINGSTEENMVTVTTSIGVTVIAMAPSSSLIGLASSTDLIVYQLGRPYSGETLKTHNDDVFGYGVIRHLRQLPMVQDILPVGSKGILYELSEMARTNQCALTAPLVDFESDEMHRTAGPSTVALIGVTVDQQSVFDQLISSDHAFKSIKKIAILRK</sequence>
<dbReference type="STRING" id="1114972.FD35_GL002188"/>